<dbReference type="Proteomes" id="UP001190926">
    <property type="component" value="Unassembled WGS sequence"/>
</dbReference>
<gene>
    <name evidence="3" type="ORF">C2S53_008116</name>
</gene>
<protein>
    <submittedName>
        <fullName evidence="3">Gibberellin-regulated family protein</fullName>
    </submittedName>
</protein>
<dbReference type="PANTHER" id="PTHR23201:SF118">
    <property type="entry name" value="GIBBERELLIN STIMULATED TRANSCRIPT RELATED PROTEIN 1"/>
    <property type="match status" value="1"/>
</dbReference>
<comment type="similarity">
    <text evidence="1">Belongs to the GASA family.</text>
</comment>
<dbReference type="AlphaFoldDB" id="A0AAD4JG19"/>
<accession>A0AAD4JG19</accession>
<feature type="signal peptide" evidence="2">
    <location>
        <begin position="1"/>
        <end position="27"/>
    </location>
</feature>
<evidence type="ECO:0000313" key="4">
    <source>
        <dbReference type="Proteomes" id="UP001190926"/>
    </source>
</evidence>
<evidence type="ECO:0000256" key="2">
    <source>
        <dbReference type="SAM" id="SignalP"/>
    </source>
</evidence>
<dbReference type="InterPro" id="IPR003854">
    <property type="entry name" value="GASA"/>
</dbReference>
<reference evidence="3 4" key="1">
    <citation type="journal article" date="2021" name="Nat. Commun.">
        <title>Incipient diploidization of the medicinal plant Perilla within 10,000 years.</title>
        <authorList>
            <person name="Zhang Y."/>
            <person name="Shen Q."/>
            <person name="Leng L."/>
            <person name="Zhang D."/>
            <person name="Chen S."/>
            <person name="Shi Y."/>
            <person name="Ning Z."/>
            <person name="Chen S."/>
        </authorList>
    </citation>
    <scope>NUCLEOTIDE SEQUENCE [LARGE SCALE GENOMIC DNA]</scope>
    <source>
        <strain evidence="4">cv. PC099</strain>
    </source>
</reference>
<organism evidence="3 4">
    <name type="scientific">Perilla frutescens var. hirtella</name>
    <name type="common">Perilla citriodora</name>
    <name type="synonym">Perilla setoyensis</name>
    <dbReference type="NCBI Taxonomy" id="608512"/>
    <lineage>
        <taxon>Eukaryota</taxon>
        <taxon>Viridiplantae</taxon>
        <taxon>Streptophyta</taxon>
        <taxon>Embryophyta</taxon>
        <taxon>Tracheophyta</taxon>
        <taxon>Spermatophyta</taxon>
        <taxon>Magnoliopsida</taxon>
        <taxon>eudicotyledons</taxon>
        <taxon>Gunneridae</taxon>
        <taxon>Pentapetalae</taxon>
        <taxon>asterids</taxon>
        <taxon>lamiids</taxon>
        <taxon>Lamiales</taxon>
        <taxon>Lamiaceae</taxon>
        <taxon>Nepetoideae</taxon>
        <taxon>Elsholtzieae</taxon>
        <taxon>Perilla</taxon>
    </lineage>
</organism>
<keyword evidence="2" id="KW-0732">Signal</keyword>
<dbReference type="PANTHER" id="PTHR23201">
    <property type="entry name" value="EXTENSIN, PROLINE-RICH PROTEIN"/>
    <property type="match status" value="1"/>
</dbReference>
<proteinExistence type="inferred from homology"/>
<dbReference type="Pfam" id="PF02704">
    <property type="entry name" value="GASA"/>
    <property type="match status" value="1"/>
</dbReference>
<evidence type="ECO:0000256" key="1">
    <source>
        <dbReference type="ARBA" id="ARBA00010582"/>
    </source>
</evidence>
<comment type="caution">
    <text evidence="3">The sequence shown here is derived from an EMBL/GenBank/DDBJ whole genome shotgun (WGS) entry which is preliminary data.</text>
</comment>
<sequence length="95" mass="10215">MKGTTVHVFVACLVVLGILLSNTLVESSYGDGDVDYCGKNCKARCAQAGVLDRCLKYCGICCAKCKCVPSGTYGNKHQCPCYRDLRNSKGNPKCP</sequence>
<name>A0AAD4JG19_PERFH</name>
<feature type="chain" id="PRO_5041962094" evidence="2">
    <location>
        <begin position="28"/>
        <end position="95"/>
    </location>
</feature>
<keyword evidence="4" id="KW-1185">Reference proteome</keyword>
<evidence type="ECO:0000313" key="3">
    <source>
        <dbReference type="EMBL" id="KAH6833173.1"/>
    </source>
</evidence>
<dbReference type="EMBL" id="SDAM02000059">
    <property type="protein sequence ID" value="KAH6833173.1"/>
    <property type="molecule type" value="Genomic_DNA"/>
</dbReference>